<dbReference type="EMBL" id="JABBGJ010000005">
    <property type="protein sequence ID" value="NML97594.1"/>
    <property type="molecule type" value="Genomic_DNA"/>
</dbReference>
<organism evidence="10 11">
    <name type="scientific">Paraburkholderia polaris</name>
    <dbReference type="NCBI Taxonomy" id="2728848"/>
    <lineage>
        <taxon>Bacteria</taxon>
        <taxon>Pseudomonadati</taxon>
        <taxon>Pseudomonadota</taxon>
        <taxon>Betaproteobacteria</taxon>
        <taxon>Burkholderiales</taxon>
        <taxon>Burkholderiaceae</taxon>
        <taxon>Paraburkholderia</taxon>
    </lineage>
</organism>
<protein>
    <submittedName>
        <fullName evidence="10">Sigma 54-interacting transcriptional regulator</fullName>
    </submittedName>
</protein>
<dbReference type="SMART" id="SM00086">
    <property type="entry name" value="PAC"/>
    <property type="match status" value="3"/>
</dbReference>
<dbReference type="Pfam" id="PF00158">
    <property type="entry name" value="Sigma54_activat"/>
    <property type="match status" value="1"/>
</dbReference>
<dbReference type="InterPro" id="IPR025944">
    <property type="entry name" value="Sigma_54_int_dom_CS"/>
</dbReference>
<dbReference type="PROSITE" id="PS50113">
    <property type="entry name" value="PAC"/>
    <property type="match status" value="3"/>
</dbReference>
<dbReference type="CDD" id="cd00009">
    <property type="entry name" value="AAA"/>
    <property type="match status" value="1"/>
</dbReference>
<dbReference type="GO" id="GO:0005524">
    <property type="term" value="F:ATP binding"/>
    <property type="evidence" value="ECO:0007669"/>
    <property type="project" value="UniProtKB-KW"/>
</dbReference>
<dbReference type="GO" id="GO:0006355">
    <property type="term" value="P:regulation of DNA-templated transcription"/>
    <property type="evidence" value="ECO:0007669"/>
    <property type="project" value="InterPro"/>
</dbReference>
<evidence type="ECO:0000256" key="2">
    <source>
        <dbReference type="ARBA" id="ARBA00022840"/>
    </source>
</evidence>
<keyword evidence="4" id="KW-0238">DNA-binding</keyword>
<dbReference type="InterPro" id="IPR009057">
    <property type="entry name" value="Homeodomain-like_sf"/>
</dbReference>
<dbReference type="NCBIfam" id="TIGR00229">
    <property type="entry name" value="sensory_box"/>
    <property type="match status" value="2"/>
</dbReference>
<dbReference type="PROSITE" id="PS50112">
    <property type="entry name" value="PAS"/>
    <property type="match status" value="2"/>
</dbReference>
<dbReference type="InterPro" id="IPR003593">
    <property type="entry name" value="AAA+_ATPase"/>
</dbReference>
<dbReference type="Proteomes" id="UP000544134">
    <property type="component" value="Unassembled WGS sequence"/>
</dbReference>
<dbReference type="Gene3D" id="1.10.10.60">
    <property type="entry name" value="Homeodomain-like"/>
    <property type="match status" value="1"/>
</dbReference>
<dbReference type="InterPro" id="IPR013655">
    <property type="entry name" value="PAS_fold_3"/>
</dbReference>
<keyword evidence="5" id="KW-0010">Activator</keyword>
<dbReference type="InterPro" id="IPR000014">
    <property type="entry name" value="PAS"/>
</dbReference>
<dbReference type="CDD" id="cd00130">
    <property type="entry name" value="PAS"/>
    <property type="match status" value="3"/>
</dbReference>
<evidence type="ECO:0000256" key="5">
    <source>
        <dbReference type="ARBA" id="ARBA00023159"/>
    </source>
</evidence>
<dbReference type="Gene3D" id="1.10.8.60">
    <property type="match status" value="1"/>
</dbReference>
<feature type="domain" description="PAC" evidence="9">
    <location>
        <begin position="207"/>
        <end position="258"/>
    </location>
</feature>
<dbReference type="FunFam" id="3.40.50.300:FF:000006">
    <property type="entry name" value="DNA-binding transcriptional regulator NtrC"/>
    <property type="match status" value="1"/>
</dbReference>
<dbReference type="FunFam" id="1.10.8.60:FF:000014">
    <property type="entry name" value="DNA-binding transcriptional regulator NtrC"/>
    <property type="match status" value="1"/>
</dbReference>
<dbReference type="InterPro" id="IPR002078">
    <property type="entry name" value="Sigma_54_int"/>
</dbReference>
<dbReference type="PROSITE" id="PS00688">
    <property type="entry name" value="SIGMA54_INTERACT_3"/>
    <property type="match status" value="1"/>
</dbReference>
<feature type="domain" description="PAS" evidence="8">
    <location>
        <begin position="259"/>
        <end position="332"/>
    </location>
</feature>
<dbReference type="SMART" id="SM00382">
    <property type="entry name" value="AAA"/>
    <property type="match status" value="1"/>
</dbReference>
<dbReference type="AlphaFoldDB" id="A0A848IBZ1"/>
<feature type="domain" description="Sigma-54 factor interaction" evidence="7">
    <location>
        <begin position="401"/>
        <end position="630"/>
    </location>
</feature>
<name>A0A848IBZ1_9BURK</name>
<dbReference type="PROSITE" id="PS00676">
    <property type="entry name" value="SIGMA54_INTERACT_2"/>
    <property type="match status" value="1"/>
</dbReference>
<dbReference type="Pfam" id="PF25601">
    <property type="entry name" value="AAA_lid_14"/>
    <property type="match status" value="1"/>
</dbReference>
<dbReference type="PANTHER" id="PTHR32071:SF57">
    <property type="entry name" value="C4-DICARBOXYLATE TRANSPORT TRANSCRIPTIONAL REGULATORY PROTEIN DCTD"/>
    <property type="match status" value="1"/>
</dbReference>
<keyword evidence="1" id="KW-0547">Nucleotide-binding</keyword>
<dbReference type="Gene3D" id="2.10.70.100">
    <property type="match status" value="1"/>
</dbReference>
<feature type="domain" description="PAC" evidence="9">
    <location>
        <begin position="331"/>
        <end position="383"/>
    </location>
</feature>
<dbReference type="Pfam" id="PF08447">
    <property type="entry name" value="PAS_3"/>
    <property type="match status" value="3"/>
</dbReference>
<dbReference type="InterPro" id="IPR035965">
    <property type="entry name" value="PAS-like_dom_sf"/>
</dbReference>
<feature type="domain" description="PAC" evidence="9">
    <location>
        <begin position="87"/>
        <end position="139"/>
    </location>
</feature>
<reference evidence="10 11" key="1">
    <citation type="submission" date="2020-04" db="EMBL/GenBank/DDBJ databases">
        <title>Paraburkholderia sp. RP-4-7 isolated from soil.</title>
        <authorList>
            <person name="Dahal R.H."/>
        </authorList>
    </citation>
    <scope>NUCLEOTIDE SEQUENCE [LARGE SCALE GENOMIC DNA]</scope>
    <source>
        <strain evidence="10 11">RP-4-7</strain>
    </source>
</reference>
<dbReference type="PANTHER" id="PTHR32071">
    <property type="entry name" value="TRANSCRIPTIONAL REGULATORY PROTEIN"/>
    <property type="match status" value="1"/>
</dbReference>
<dbReference type="RefSeq" id="WP_169484668.1">
    <property type="nucleotide sequence ID" value="NZ_JABBGJ010000005.1"/>
</dbReference>
<dbReference type="PROSITE" id="PS50045">
    <property type="entry name" value="SIGMA54_INTERACT_4"/>
    <property type="match status" value="1"/>
</dbReference>
<dbReference type="InterPro" id="IPR025662">
    <property type="entry name" value="Sigma_54_int_dom_ATP-bd_1"/>
</dbReference>
<keyword evidence="2" id="KW-0067">ATP-binding</keyword>
<evidence type="ECO:0000256" key="3">
    <source>
        <dbReference type="ARBA" id="ARBA00023015"/>
    </source>
</evidence>
<dbReference type="InterPro" id="IPR025943">
    <property type="entry name" value="Sigma_54_int_dom_ATP-bd_2"/>
</dbReference>
<evidence type="ECO:0000313" key="11">
    <source>
        <dbReference type="Proteomes" id="UP000544134"/>
    </source>
</evidence>
<keyword evidence="3" id="KW-0805">Transcription regulation</keyword>
<gene>
    <name evidence="10" type="ORF">HHL24_06470</name>
</gene>
<evidence type="ECO:0000313" key="10">
    <source>
        <dbReference type="EMBL" id="NML97594.1"/>
    </source>
</evidence>
<evidence type="ECO:0000256" key="4">
    <source>
        <dbReference type="ARBA" id="ARBA00023125"/>
    </source>
</evidence>
<feature type="domain" description="PAS" evidence="8">
    <location>
        <begin position="5"/>
        <end position="84"/>
    </location>
</feature>
<evidence type="ECO:0000259" key="7">
    <source>
        <dbReference type="PROSITE" id="PS50045"/>
    </source>
</evidence>
<accession>A0A848IBZ1</accession>
<dbReference type="SUPFAM" id="SSF46689">
    <property type="entry name" value="Homeodomain-like"/>
    <property type="match status" value="1"/>
</dbReference>
<evidence type="ECO:0000259" key="9">
    <source>
        <dbReference type="PROSITE" id="PS50113"/>
    </source>
</evidence>
<dbReference type="InterPro" id="IPR027417">
    <property type="entry name" value="P-loop_NTPase"/>
</dbReference>
<proteinExistence type="predicted"/>
<keyword evidence="6" id="KW-0804">Transcription</keyword>
<dbReference type="InterPro" id="IPR058031">
    <property type="entry name" value="AAA_lid_NorR"/>
</dbReference>
<dbReference type="Gene3D" id="3.30.450.20">
    <property type="entry name" value="PAS domain"/>
    <property type="match status" value="3"/>
</dbReference>
<dbReference type="SMART" id="SM00091">
    <property type="entry name" value="PAS"/>
    <property type="match status" value="2"/>
</dbReference>
<evidence type="ECO:0000259" key="8">
    <source>
        <dbReference type="PROSITE" id="PS50112"/>
    </source>
</evidence>
<dbReference type="InterPro" id="IPR001610">
    <property type="entry name" value="PAC"/>
</dbReference>
<dbReference type="SUPFAM" id="SSF52540">
    <property type="entry name" value="P-loop containing nucleoside triphosphate hydrolases"/>
    <property type="match status" value="1"/>
</dbReference>
<dbReference type="GO" id="GO:0003677">
    <property type="term" value="F:DNA binding"/>
    <property type="evidence" value="ECO:0007669"/>
    <property type="project" value="UniProtKB-KW"/>
</dbReference>
<keyword evidence="11" id="KW-1185">Reference proteome</keyword>
<comment type="caution">
    <text evidence="10">The sequence shown here is derived from an EMBL/GenBank/DDBJ whole genome shotgun (WGS) entry which is preliminary data.</text>
</comment>
<dbReference type="InterPro" id="IPR000700">
    <property type="entry name" value="PAS-assoc_C"/>
</dbReference>
<dbReference type="PROSITE" id="PS00675">
    <property type="entry name" value="SIGMA54_INTERACT_1"/>
    <property type="match status" value="1"/>
</dbReference>
<dbReference type="Gene3D" id="3.40.50.300">
    <property type="entry name" value="P-loop containing nucleotide triphosphate hydrolases"/>
    <property type="match status" value="1"/>
</dbReference>
<dbReference type="SUPFAM" id="SSF55785">
    <property type="entry name" value="PYP-like sensor domain (PAS domain)"/>
    <property type="match status" value="3"/>
</dbReference>
<evidence type="ECO:0000256" key="1">
    <source>
        <dbReference type="ARBA" id="ARBA00022741"/>
    </source>
</evidence>
<evidence type="ECO:0000256" key="6">
    <source>
        <dbReference type="ARBA" id="ARBA00023163"/>
    </source>
</evidence>
<sequence length="712" mass="80810">MSVVTQVPLQVALNLIPAHTWYADRSGALTFINERCADYLGLALDHPLRSGIEPGSTWDCHIEFLHPDDHEEARTAWSRCNKSGSADEVTFRVRSAKGGYRWFLSRAEPRLAGDGTLLGWFGINLDIEEQKQSEFYLAEGQRLARAGSWAFTAAGFEYWSAGLFRIHGLEPGRKAPDIPQYLALVHPDDRDFVADVIQKMLADRCAFDFKKRIVRPDGVIRHIRCVATPMADRGDFERFVGIELDVTEHEELTGTLRKSEEEFRQIVDLAPQHVGVMGPKGERLYANRTSLDYLGVSLDEWLREPLGFFIHPDDRERLKAFQDLLSNSRSHELELRLLKRDGSYRWFLARYSPLRDDRGQLIRWYVACTDIDDRKRAEYTLQRENFALREEIDKASMFKEIVGDSPALKLVLSRVSKVAASDSTVLILGETGTGKELVARAVHRQSRRSSKAFVVVNCAAIPRDLVTSELFGHEKGAFTGATQRRLGRFELADGGTIFLDEVGELLPDIQVALLRVLQEREFERVGGREPIPVNARVIAATNRDLNKAVADGSFREDLFYRLNVFPVDMPPLRERREDIPLLAQYFIDRFSANAGKKFERVNEQTLQRLQSYPWPGNVRELQNVIERSVIVCGAEEFTIDDSWLSAVPAAKNRLALSSTIVAHEKTIIEEALRDCNGRVYGPSGAATRLGLPRSTLESKIRALRIDKRRFRQ</sequence>